<comment type="subunit">
    <text evidence="1">Component of the GINS complex.</text>
</comment>
<dbReference type="Proteomes" id="UP001432322">
    <property type="component" value="Unassembled WGS sequence"/>
</dbReference>
<comment type="function">
    <text evidence="1">The GINS complex plays an essential role in the initiation of DNA replication.</text>
</comment>
<protein>
    <recommendedName>
        <fullName evidence="1">DNA replication complex GINS protein PSF3</fullName>
    </recommendedName>
</protein>
<dbReference type="InterPro" id="IPR038437">
    <property type="entry name" value="GINS_Psf3_sf"/>
</dbReference>
<evidence type="ECO:0000256" key="1">
    <source>
        <dbReference type="RuleBase" id="RU367161"/>
    </source>
</evidence>
<comment type="caution">
    <text evidence="2">The sequence shown here is derived from an EMBL/GenBank/DDBJ whole genome shotgun (WGS) entry which is preliminary data.</text>
</comment>
<dbReference type="CDD" id="cd11713">
    <property type="entry name" value="GINS_A_psf3"/>
    <property type="match status" value="1"/>
</dbReference>
<dbReference type="InterPro" id="IPR010492">
    <property type="entry name" value="GINS_Psf3"/>
</dbReference>
<sequence length="184" mass="20019">MDPSTEQAVEDNFYSIDDVVALDSHVSCTFDPSTPSGIFEILGIKPSDAGKETKAEAPLWILPTIASHCTFRPPKAYNDGVQGVLTSHATSANLESLQSDFYAVGMNISKQLTDGKNLARCLVSTFTQRVGNVVGPALQGKNRPARCDSLEKKLFDSAAKARKESQKWLTTTTSKKRKLLTPQN</sequence>
<dbReference type="GO" id="GO:1902975">
    <property type="term" value="P:mitotic DNA replication initiation"/>
    <property type="evidence" value="ECO:0007669"/>
    <property type="project" value="TreeGrafter"/>
</dbReference>
<dbReference type="GO" id="GO:0000811">
    <property type="term" value="C:GINS complex"/>
    <property type="evidence" value="ECO:0007669"/>
    <property type="project" value="UniProtKB-UniRule"/>
</dbReference>
<dbReference type="SUPFAM" id="SSF158573">
    <property type="entry name" value="GINS helical bundle-like"/>
    <property type="match status" value="1"/>
</dbReference>
<keyword evidence="1" id="KW-0235">DNA replication</keyword>
<dbReference type="Gene3D" id="1.20.58.2050">
    <property type="match status" value="1"/>
</dbReference>
<keyword evidence="3" id="KW-1185">Reference proteome</keyword>
<dbReference type="EMBL" id="BTSY01000005">
    <property type="protein sequence ID" value="GMT28046.1"/>
    <property type="molecule type" value="Genomic_DNA"/>
</dbReference>
<evidence type="ECO:0000313" key="3">
    <source>
        <dbReference type="Proteomes" id="UP001432322"/>
    </source>
</evidence>
<organism evidence="2 3">
    <name type="scientific">Pristionchus fissidentatus</name>
    <dbReference type="NCBI Taxonomy" id="1538716"/>
    <lineage>
        <taxon>Eukaryota</taxon>
        <taxon>Metazoa</taxon>
        <taxon>Ecdysozoa</taxon>
        <taxon>Nematoda</taxon>
        <taxon>Chromadorea</taxon>
        <taxon>Rhabditida</taxon>
        <taxon>Rhabditina</taxon>
        <taxon>Diplogasteromorpha</taxon>
        <taxon>Diplogasteroidea</taxon>
        <taxon>Neodiplogasteridae</taxon>
        <taxon>Pristionchus</taxon>
    </lineage>
</organism>
<keyword evidence="1" id="KW-0539">Nucleus</keyword>
<reference evidence="2" key="1">
    <citation type="submission" date="2023-10" db="EMBL/GenBank/DDBJ databases">
        <title>Genome assembly of Pristionchus species.</title>
        <authorList>
            <person name="Yoshida K."/>
            <person name="Sommer R.J."/>
        </authorList>
    </citation>
    <scope>NUCLEOTIDE SEQUENCE</scope>
    <source>
        <strain evidence="2">RS5133</strain>
    </source>
</reference>
<dbReference type="AlphaFoldDB" id="A0AAV5W883"/>
<name>A0AAV5W883_9BILA</name>
<accession>A0AAV5W883</accession>
<dbReference type="InterPro" id="IPR036224">
    <property type="entry name" value="GINS_bundle-like_dom_sf"/>
</dbReference>
<evidence type="ECO:0000313" key="2">
    <source>
        <dbReference type="EMBL" id="GMT28046.1"/>
    </source>
</evidence>
<comment type="similarity">
    <text evidence="1">Belongs to the GINS3/PSF3 family.</text>
</comment>
<proteinExistence type="inferred from homology"/>
<dbReference type="SUPFAM" id="SSF160059">
    <property type="entry name" value="PriA/YqbF domain"/>
    <property type="match status" value="1"/>
</dbReference>
<dbReference type="PANTHER" id="PTHR22768">
    <property type="entry name" value="DNA REPLICATION COMPLEX GINS PROTEIN PSF3"/>
    <property type="match status" value="1"/>
</dbReference>
<dbReference type="PANTHER" id="PTHR22768:SF0">
    <property type="entry name" value="DNA REPLICATION COMPLEX GINS PROTEIN PSF3"/>
    <property type="match status" value="1"/>
</dbReference>
<comment type="subcellular location">
    <subcellularLocation>
        <location evidence="1">Nucleus</location>
    </subcellularLocation>
</comment>
<gene>
    <name evidence="2" type="ORF">PFISCL1PPCAC_19343</name>
</gene>